<sequence length="895" mass="98149">MGEALGCGGQVSDENLKSIEQALQPIYNTLPKISMDRLERRSLRYLAYRYFNQRFSIVVRGFEPSRPVNDSSWGSAEVLNQLVPGYVESVLESRHAKENGFDLGDAAYVVATLEQLIFDAETHLLEKVYQEQKKPMQRILSEQGLQQVLEAYMVHWMMGEDAQGTKILLGNQSLLASSFPHWGQLVNFASGQVRSLDFQRQTAPAAARSNGHTGGNALSQRYSFDDAHSIVGGITSSFASFWESECTDMKEVLVAMDPQHTGRVPLSKFYGTGLDSEWRFGESESYLRELGALDESGWTKQVIIPNYIQAASNCIVTTSHYMVCCANDCEPILRDIEEAVGMSTAQAQQLISLVGNMTSMTSLEDETAVKISAALVSQLEAIAAANGGKVPLHGRLFQQWVHYVFPRQCPFPHKTGTVVSVSPLEFGNYIASAEEMRAHAISADNSSNISATIAIEDMQWMSQWSEEEELLVDYQGLSHKSLFGRSFIKGRVSQKQGNFGKGAETSCTLVKWAIRKRIWDYLEENNIAANPRPVHHRIPNFVGAELTAKQVEKLPEFHRSRWVKVNPDTPQKPVRAACLRAGKMLLVPQPRLRTGFFSLLNPAKIEPSNYMYACTQAGVVDLGEPIDLDAKIKVGMIVIGSVAVNPANGARIGKGEGFAELEYGMLRMMGAVDDDTPVVSCIHDCQLVDDIPSEKMLCHDVPVDIICTPTRIIRVNKAGQMPKPTGIYWDKLSPQKLASIKVLQILKAKLERELGQKLPSGPSEVLPPTAERVGKGGKGPKGKGTGKGGKGYISDKANEAQAQDVRRAEGASGTGSTGRSRWTAKATGASAAEPEATTGRAVPAPRRWRPKEEFIPKQLTARQDLLKAMRPTDDHGSLPAVATVDDASESQVASL</sequence>
<evidence type="ECO:0000256" key="3">
    <source>
        <dbReference type="SAM" id="MobiDB-lite"/>
    </source>
</evidence>
<dbReference type="EMBL" id="CAJNNV010025029">
    <property type="protein sequence ID" value="CAE8611536.1"/>
    <property type="molecule type" value="Genomic_DNA"/>
</dbReference>
<dbReference type="Proteomes" id="UP000654075">
    <property type="component" value="Unassembled WGS sequence"/>
</dbReference>
<evidence type="ECO:0000313" key="4">
    <source>
        <dbReference type="EMBL" id="CAE8611536.1"/>
    </source>
</evidence>
<dbReference type="OrthoDB" id="433414at2759"/>
<evidence type="ECO:0000256" key="1">
    <source>
        <dbReference type="ARBA" id="ARBA00015518"/>
    </source>
</evidence>
<comment type="caution">
    <text evidence="4">The sequence shown here is derived from an EMBL/GenBank/DDBJ whole genome shotgun (WGS) entry which is preliminary data.</text>
</comment>
<dbReference type="PANTHER" id="PTHR13017">
    <property type="entry name" value="5-FORMYLTETRAHYDROFOLATE CYCLO-LIGASE-RELATED"/>
    <property type="match status" value="1"/>
</dbReference>
<dbReference type="Pfam" id="PF01812">
    <property type="entry name" value="5-FTHF_cyc-lig"/>
    <property type="match status" value="1"/>
</dbReference>
<feature type="region of interest" description="Disordered" evidence="3">
    <location>
        <begin position="757"/>
        <end position="854"/>
    </location>
</feature>
<evidence type="ECO:0000256" key="2">
    <source>
        <dbReference type="ARBA" id="ARBA00022884"/>
    </source>
</evidence>
<gene>
    <name evidence="4" type="ORF">PGLA1383_LOCUS29338</name>
</gene>
<dbReference type="SUPFAM" id="SSF100950">
    <property type="entry name" value="NagB/RpiA/CoA transferase-like"/>
    <property type="match status" value="1"/>
</dbReference>
<dbReference type="InterPro" id="IPR002698">
    <property type="entry name" value="FTHF_cligase"/>
</dbReference>
<dbReference type="GO" id="GO:0003723">
    <property type="term" value="F:RNA binding"/>
    <property type="evidence" value="ECO:0007669"/>
    <property type="project" value="UniProtKB-KW"/>
</dbReference>
<dbReference type="InterPro" id="IPR024185">
    <property type="entry name" value="FTHF_cligase-like_sf"/>
</dbReference>
<name>A0A813FLS3_POLGL</name>
<keyword evidence="5" id="KW-1185">Reference proteome</keyword>
<dbReference type="InterPro" id="IPR037171">
    <property type="entry name" value="NagB/RpiA_transferase-like"/>
</dbReference>
<dbReference type="PANTHER" id="PTHR13017:SF0">
    <property type="entry name" value="METHENYLTETRAHYDROFOLATE SYNTHASE DOMAIN-CONTAINING PROTEIN"/>
    <property type="match status" value="1"/>
</dbReference>
<keyword evidence="2" id="KW-0694">RNA-binding</keyword>
<dbReference type="AlphaFoldDB" id="A0A813FLS3"/>
<feature type="compositionally biased region" description="Gly residues" evidence="3">
    <location>
        <begin position="776"/>
        <end position="791"/>
    </location>
</feature>
<feature type="region of interest" description="Disordered" evidence="3">
    <location>
        <begin position="870"/>
        <end position="895"/>
    </location>
</feature>
<reference evidence="4" key="1">
    <citation type="submission" date="2021-02" db="EMBL/GenBank/DDBJ databases">
        <authorList>
            <person name="Dougan E. K."/>
            <person name="Rhodes N."/>
            <person name="Thang M."/>
            <person name="Chan C."/>
        </authorList>
    </citation>
    <scope>NUCLEOTIDE SEQUENCE</scope>
</reference>
<dbReference type="FunFam" id="3.40.50.10420:FF:000001">
    <property type="entry name" value="Methenyltetrahydrofolate synthase domain-containing protein"/>
    <property type="match status" value="1"/>
</dbReference>
<accession>A0A813FLS3</accession>
<proteinExistence type="predicted"/>
<dbReference type="Gene3D" id="3.40.50.10420">
    <property type="entry name" value="NagB/RpiA/CoA transferase-like"/>
    <property type="match status" value="1"/>
</dbReference>
<evidence type="ECO:0000313" key="5">
    <source>
        <dbReference type="Proteomes" id="UP000654075"/>
    </source>
</evidence>
<dbReference type="GO" id="GO:0005737">
    <property type="term" value="C:cytoplasm"/>
    <property type="evidence" value="ECO:0007669"/>
    <property type="project" value="TreeGrafter"/>
</dbReference>
<protein>
    <recommendedName>
        <fullName evidence="1">Methenyltetrahydrofolate synthase domain-containing protein</fullName>
    </recommendedName>
</protein>
<organism evidence="4 5">
    <name type="scientific">Polarella glacialis</name>
    <name type="common">Dinoflagellate</name>
    <dbReference type="NCBI Taxonomy" id="89957"/>
    <lineage>
        <taxon>Eukaryota</taxon>
        <taxon>Sar</taxon>
        <taxon>Alveolata</taxon>
        <taxon>Dinophyceae</taxon>
        <taxon>Suessiales</taxon>
        <taxon>Suessiaceae</taxon>
        <taxon>Polarella</taxon>
    </lineage>
</organism>